<dbReference type="EMBL" id="KN882022">
    <property type="protein sequence ID" value="KIY46807.1"/>
    <property type="molecule type" value="Genomic_DNA"/>
</dbReference>
<evidence type="ECO:0000313" key="3">
    <source>
        <dbReference type="Proteomes" id="UP000054144"/>
    </source>
</evidence>
<evidence type="ECO:0000313" key="2">
    <source>
        <dbReference type="EMBL" id="KIY46807.1"/>
    </source>
</evidence>
<dbReference type="AlphaFoldDB" id="A0A0D7A745"/>
<proteinExistence type="predicted"/>
<evidence type="ECO:0000256" key="1">
    <source>
        <dbReference type="SAM" id="MobiDB-lite"/>
    </source>
</evidence>
<dbReference type="Proteomes" id="UP000054144">
    <property type="component" value="Unassembled WGS sequence"/>
</dbReference>
<name>A0A0D7A745_9AGAR</name>
<gene>
    <name evidence="2" type="ORF">FISHEDRAFT_60053</name>
</gene>
<reference evidence="2 3" key="1">
    <citation type="journal article" date="2015" name="Fungal Genet. Biol.">
        <title>Evolution of novel wood decay mechanisms in Agaricales revealed by the genome sequences of Fistulina hepatica and Cylindrobasidium torrendii.</title>
        <authorList>
            <person name="Floudas D."/>
            <person name="Held B.W."/>
            <person name="Riley R."/>
            <person name="Nagy L.G."/>
            <person name="Koehler G."/>
            <person name="Ransdell A.S."/>
            <person name="Younus H."/>
            <person name="Chow J."/>
            <person name="Chiniquy J."/>
            <person name="Lipzen A."/>
            <person name="Tritt A."/>
            <person name="Sun H."/>
            <person name="Haridas S."/>
            <person name="LaButti K."/>
            <person name="Ohm R.A."/>
            <person name="Kues U."/>
            <person name="Blanchette R.A."/>
            <person name="Grigoriev I.V."/>
            <person name="Minto R.E."/>
            <person name="Hibbett D.S."/>
        </authorList>
    </citation>
    <scope>NUCLEOTIDE SEQUENCE [LARGE SCALE GENOMIC DNA]</scope>
    <source>
        <strain evidence="2 3">ATCC 64428</strain>
    </source>
</reference>
<feature type="region of interest" description="Disordered" evidence="1">
    <location>
        <begin position="1"/>
        <end position="52"/>
    </location>
</feature>
<organism evidence="2 3">
    <name type="scientific">Fistulina hepatica ATCC 64428</name>
    <dbReference type="NCBI Taxonomy" id="1128425"/>
    <lineage>
        <taxon>Eukaryota</taxon>
        <taxon>Fungi</taxon>
        <taxon>Dikarya</taxon>
        <taxon>Basidiomycota</taxon>
        <taxon>Agaricomycotina</taxon>
        <taxon>Agaricomycetes</taxon>
        <taxon>Agaricomycetidae</taxon>
        <taxon>Agaricales</taxon>
        <taxon>Fistulinaceae</taxon>
        <taxon>Fistulina</taxon>
    </lineage>
</organism>
<protein>
    <submittedName>
        <fullName evidence="2">Uncharacterized protein</fullName>
    </submittedName>
</protein>
<keyword evidence="3" id="KW-1185">Reference proteome</keyword>
<accession>A0A0D7A745</accession>
<sequence>MNPSSLERTAGSTPNYGEAAPPSIQDETSSSRQNPDKPESTSTSSWITSSSASCDSSGSDKAFGGMLDCDQLSVIEHNVRLTPAHSSTNTCLPLPSHFRFEVGQQFRKVKLCIKPFFFGLSVYAFSPGAHVDMYSADWESLKSVLAFTLRDPNYEFKAGQLVQCFEVEKGKLLDLHEVEELIL</sequence>
<feature type="compositionally biased region" description="Low complexity" evidence="1">
    <location>
        <begin position="40"/>
        <end position="52"/>
    </location>
</feature>
<feature type="compositionally biased region" description="Polar residues" evidence="1">
    <location>
        <begin position="1"/>
        <end position="15"/>
    </location>
</feature>